<evidence type="ECO:0000313" key="2">
    <source>
        <dbReference type="EMBL" id="WIT13276.1"/>
    </source>
</evidence>
<feature type="chain" id="PRO_5041705812" evidence="1">
    <location>
        <begin position="21"/>
        <end position="243"/>
    </location>
</feature>
<dbReference type="EMBL" id="CP116346">
    <property type="protein sequence ID" value="WIT13276.1"/>
    <property type="molecule type" value="Genomic_DNA"/>
</dbReference>
<dbReference type="AlphaFoldDB" id="A0AA95NLI3"/>
<keyword evidence="3" id="KW-1185">Reference proteome</keyword>
<proteinExistence type="predicted"/>
<dbReference type="Proteomes" id="UP001177769">
    <property type="component" value="Chromosome"/>
</dbReference>
<reference evidence="2" key="1">
    <citation type="submission" date="2023-01" db="EMBL/GenBank/DDBJ databases">
        <title>Whole genome sequence of Paucibacter sp. S2-9 isolated from pond sediment.</title>
        <authorList>
            <person name="Jung J.Y."/>
        </authorList>
    </citation>
    <scope>NUCLEOTIDE SEQUENCE</scope>
    <source>
        <strain evidence="2">S2-9</strain>
    </source>
</reference>
<sequence length="243" mass="27350">MLRKVALGCGIALWMGSALADPGYYLLTPYDNEGQTLLELRYWTVKPSGGRAATLWPELGLAHGFGSRWTTRLLASYIGTEASSFKLSSVSWQNQFMLTQGQYPFDLALHAQLSQLHGYESGPALEWGPVWQSEWGLWQINLNALFEHGYGKAADGGTQLKLQWQLQRRLAPGLRLGVQGFSELGNWRAWDARAKQSHRVGPVLHWALPVGERQAVNWQFAYLWGSTYGRRGDMFSAQLQFAF</sequence>
<feature type="signal peptide" evidence="1">
    <location>
        <begin position="1"/>
        <end position="20"/>
    </location>
</feature>
<dbReference type="RefSeq" id="WP_285234386.1">
    <property type="nucleotide sequence ID" value="NZ_CP116346.1"/>
</dbReference>
<accession>A0AA95NLI3</accession>
<name>A0AA95NLI3_9BURK</name>
<keyword evidence="1" id="KW-0732">Signal</keyword>
<protein>
    <submittedName>
        <fullName evidence="2">Uncharacterized protein</fullName>
    </submittedName>
</protein>
<evidence type="ECO:0000256" key="1">
    <source>
        <dbReference type="SAM" id="SignalP"/>
    </source>
</evidence>
<evidence type="ECO:0000313" key="3">
    <source>
        <dbReference type="Proteomes" id="UP001177769"/>
    </source>
</evidence>
<gene>
    <name evidence="2" type="ORF">PFX98_06605</name>
</gene>
<dbReference type="KEGG" id="pais:PFX98_06605"/>
<organism evidence="2 3">
    <name type="scientific">Paucibacter sediminis</name>
    <dbReference type="NCBI Taxonomy" id="3019553"/>
    <lineage>
        <taxon>Bacteria</taxon>
        <taxon>Pseudomonadati</taxon>
        <taxon>Pseudomonadota</taxon>
        <taxon>Betaproteobacteria</taxon>
        <taxon>Burkholderiales</taxon>
        <taxon>Sphaerotilaceae</taxon>
        <taxon>Roseateles</taxon>
    </lineage>
</organism>